<dbReference type="PANTHER" id="PTHR37828">
    <property type="entry name" value="GSR2449 PROTEIN"/>
    <property type="match status" value="1"/>
</dbReference>
<dbReference type="PANTHER" id="PTHR37828:SF1">
    <property type="entry name" value="YCII-RELATED DOMAIN-CONTAINING PROTEIN"/>
    <property type="match status" value="1"/>
</dbReference>
<dbReference type="Pfam" id="PF03795">
    <property type="entry name" value="YCII"/>
    <property type="match status" value="1"/>
</dbReference>
<gene>
    <name evidence="3" type="ORF">BKA14_006166</name>
</gene>
<evidence type="ECO:0000313" key="4">
    <source>
        <dbReference type="Proteomes" id="UP000542742"/>
    </source>
</evidence>
<proteinExistence type="inferred from homology"/>
<dbReference type="SUPFAM" id="SSF54909">
    <property type="entry name" value="Dimeric alpha+beta barrel"/>
    <property type="match status" value="1"/>
</dbReference>
<dbReference type="EMBL" id="JACHMF010000001">
    <property type="protein sequence ID" value="MBB4696018.1"/>
    <property type="molecule type" value="Genomic_DNA"/>
</dbReference>
<comment type="similarity">
    <text evidence="1">Belongs to the YciI family.</text>
</comment>
<name>A0A7W7CZ66_9ACTN</name>
<keyword evidence="4" id="KW-1185">Reference proteome</keyword>
<evidence type="ECO:0000313" key="3">
    <source>
        <dbReference type="EMBL" id="MBB4696018.1"/>
    </source>
</evidence>
<sequence length="94" mass="10270">MYLMISKYLVPLAEVDAVREAHLAFLEGLEAQNLVVTAGRQDPPVGGVVVLDVDDEARAREIISQDPYVVRGVAEYSATGWVPTRGALKDYPKV</sequence>
<dbReference type="InterPro" id="IPR005545">
    <property type="entry name" value="YCII"/>
</dbReference>
<evidence type="ECO:0000259" key="2">
    <source>
        <dbReference type="Pfam" id="PF03795"/>
    </source>
</evidence>
<dbReference type="Proteomes" id="UP000542742">
    <property type="component" value="Unassembled WGS sequence"/>
</dbReference>
<dbReference type="InterPro" id="IPR011008">
    <property type="entry name" value="Dimeric_a/b-barrel"/>
</dbReference>
<feature type="domain" description="YCII-related" evidence="2">
    <location>
        <begin position="1"/>
        <end position="77"/>
    </location>
</feature>
<dbReference type="Gene3D" id="3.30.70.1060">
    <property type="entry name" value="Dimeric alpha+beta barrel"/>
    <property type="match status" value="1"/>
</dbReference>
<protein>
    <submittedName>
        <fullName evidence="3">Uncharacterized protein YciI</fullName>
    </submittedName>
</protein>
<reference evidence="3 4" key="1">
    <citation type="submission" date="2020-08" db="EMBL/GenBank/DDBJ databases">
        <title>Sequencing the genomes of 1000 actinobacteria strains.</title>
        <authorList>
            <person name="Klenk H.-P."/>
        </authorList>
    </citation>
    <scope>NUCLEOTIDE SEQUENCE [LARGE SCALE GENOMIC DNA]</scope>
    <source>
        <strain evidence="3 4">DSM 45518</strain>
    </source>
</reference>
<accession>A0A7W7CZ66</accession>
<evidence type="ECO:0000256" key="1">
    <source>
        <dbReference type="ARBA" id="ARBA00007689"/>
    </source>
</evidence>
<dbReference type="AlphaFoldDB" id="A0A7W7CZ66"/>
<comment type="caution">
    <text evidence="3">The sequence shown here is derived from an EMBL/GenBank/DDBJ whole genome shotgun (WGS) entry which is preliminary data.</text>
</comment>
<organism evidence="3 4">
    <name type="scientific">Paractinoplanes abujensis</name>
    <dbReference type="NCBI Taxonomy" id="882441"/>
    <lineage>
        <taxon>Bacteria</taxon>
        <taxon>Bacillati</taxon>
        <taxon>Actinomycetota</taxon>
        <taxon>Actinomycetes</taxon>
        <taxon>Micromonosporales</taxon>
        <taxon>Micromonosporaceae</taxon>
        <taxon>Paractinoplanes</taxon>
    </lineage>
</organism>